<feature type="domain" description="ABC1 atypical kinase-like" evidence="2">
    <location>
        <begin position="176"/>
        <end position="275"/>
    </location>
</feature>
<sequence>MFINYKKNFFMLKGGVIFKNEGINMDKFDYILKLIEENTVKLKLISDSTAYANVYELEFIEKTNTPFFGLNETGTDFTVPIYSLILKVVFLEEGIVYKKEFNKFKMNLEEFEKEVHAQNTVYEKTINKGKPVCPSIITSSVLNEETSIKFVDNFYNKDSPEKINTTKQSIHNGTKIGIIVMENEVDFKPVDDFLRIVDKSDNNALIESTGLEIISALMRTLFEAEIFHVDNNYGNILVKYENNDLKVRIIDYGKCFPVLEKRTIAELIQISQSEFKTDILKEYSFSIIKDLFLKYNVDLYSDSSIKKVQDLLKVYDSLPELESIKNYFVDNKFISSKLNKSKKKYRKYKKSKKRRFSVLNKSKRRSIQK</sequence>
<name>A0A6C0JH95_9ZZZZ</name>
<feature type="region of interest" description="Disordered" evidence="1">
    <location>
        <begin position="344"/>
        <end position="369"/>
    </location>
</feature>
<evidence type="ECO:0000259" key="2">
    <source>
        <dbReference type="Pfam" id="PF03109"/>
    </source>
</evidence>
<protein>
    <recommendedName>
        <fullName evidence="2">ABC1 atypical kinase-like domain-containing protein</fullName>
    </recommendedName>
</protein>
<dbReference type="AlphaFoldDB" id="A0A6C0JH95"/>
<evidence type="ECO:0000313" key="3">
    <source>
        <dbReference type="EMBL" id="QHU03827.1"/>
    </source>
</evidence>
<evidence type="ECO:0000256" key="1">
    <source>
        <dbReference type="SAM" id="MobiDB-lite"/>
    </source>
</evidence>
<dbReference type="EMBL" id="MN740389">
    <property type="protein sequence ID" value="QHU03827.1"/>
    <property type="molecule type" value="Genomic_DNA"/>
</dbReference>
<reference evidence="3" key="1">
    <citation type="journal article" date="2020" name="Nature">
        <title>Giant virus diversity and host interactions through global metagenomics.</title>
        <authorList>
            <person name="Schulz F."/>
            <person name="Roux S."/>
            <person name="Paez-Espino D."/>
            <person name="Jungbluth S."/>
            <person name="Walsh D.A."/>
            <person name="Denef V.J."/>
            <person name="McMahon K.D."/>
            <person name="Konstantinidis K.T."/>
            <person name="Eloe-Fadrosh E.A."/>
            <person name="Kyrpides N.C."/>
            <person name="Woyke T."/>
        </authorList>
    </citation>
    <scope>NUCLEOTIDE SEQUENCE</scope>
    <source>
        <strain evidence="3">GVMAG-M-3300027708-20</strain>
    </source>
</reference>
<organism evidence="3">
    <name type="scientific">viral metagenome</name>
    <dbReference type="NCBI Taxonomy" id="1070528"/>
    <lineage>
        <taxon>unclassified sequences</taxon>
        <taxon>metagenomes</taxon>
        <taxon>organismal metagenomes</taxon>
    </lineage>
</organism>
<dbReference type="InterPro" id="IPR004147">
    <property type="entry name" value="ABC1_dom"/>
</dbReference>
<accession>A0A6C0JH95</accession>
<dbReference type="Pfam" id="PF03109">
    <property type="entry name" value="ABC1"/>
    <property type="match status" value="1"/>
</dbReference>
<proteinExistence type="predicted"/>